<gene>
    <name evidence="3" type="ORF">KM029_16300</name>
</gene>
<dbReference type="SUPFAM" id="SSF54001">
    <property type="entry name" value="Cysteine proteinases"/>
    <property type="match status" value="1"/>
</dbReference>
<evidence type="ECO:0000256" key="1">
    <source>
        <dbReference type="SAM" id="SignalP"/>
    </source>
</evidence>
<dbReference type="PANTHER" id="PTHR46333">
    <property type="entry name" value="CYTOKINESIS PROTEIN 3"/>
    <property type="match status" value="1"/>
</dbReference>
<dbReference type="RefSeq" id="WP_144074256.1">
    <property type="nucleotide sequence ID" value="NZ_CP076128.1"/>
</dbReference>
<feature type="domain" description="Transglutaminase-like" evidence="2">
    <location>
        <begin position="112"/>
        <end position="179"/>
    </location>
</feature>
<dbReference type="InterPro" id="IPR052557">
    <property type="entry name" value="CAP/Cytokinesis_protein"/>
</dbReference>
<feature type="chain" id="PRO_5047192040" description="Transglutaminase-like domain-containing protein" evidence="1">
    <location>
        <begin position="17"/>
        <end position="333"/>
    </location>
</feature>
<protein>
    <recommendedName>
        <fullName evidence="2">Transglutaminase-like domain-containing protein</fullName>
    </recommendedName>
</protein>
<proteinExistence type="predicted"/>
<dbReference type="InterPro" id="IPR038765">
    <property type="entry name" value="Papain-like_cys_pep_sf"/>
</dbReference>
<accession>A0ABX8GTK4</accession>
<dbReference type="EMBL" id="CP076128">
    <property type="protein sequence ID" value="QWG06851.1"/>
    <property type="molecule type" value="Genomic_DNA"/>
</dbReference>
<dbReference type="Pfam" id="PF01841">
    <property type="entry name" value="Transglut_core"/>
    <property type="match status" value="1"/>
</dbReference>
<dbReference type="Proteomes" id="UP000682802">
    <property type="component" value="Chromosome 1"/>
</dbReference>
<sequence length="333" mass="38625">MRFFIVFLFVTLSSHAQVSNNDFLDFSKADSIALSYKGADLYNLYTFSNSLTKDLSTDFEKFRSIFYWVCTNITADRSANIKNQNNRRKLFKNEESLTEWNNNFSEKVFKTLLEDKKTVCTGYAYLLKKLCSISGIKCEIVDGYGRNALSVDLNVGSIPNHSWNAVQLDGKWYLCDPTWASGYFKGTEYTFNFEFNEGYFLTPPSNFILTHFPLKSQWQLLENFISFDDFIGLPLHYSFAFRNQIFIDSPLTINFQLKKNEFFTITMKVSEDVNPKEIVLKWGKELNYLKSDIVNLDANIVHITSKISVKGYYNIHVFYDGDIIASLNVRVKK</sequence>
<keyword evidence="4" id="KW-1185">Reference proteome</keyword>
<reference evidence="3 4" key="1">
    <citation type="submission" date="2021-05" db="EMBL/GenBank/DDBJ databases">
        <title>Comparative genomic studies on the polysaccharide-degrading batcterial strains of the Flammeovirga genus.</title>
        <authorList>
            <person name="Zewei F."/>
            <person name="Zheng Z."/>
            <person name="Yu L."/>
            <person name="Ruyue G."/>
            <person name="Yanhong M."/>
            <person name="Yuanyuan C."/>
            <person name="Jingyan G."/>
            <person name="Wenjun H."/>
        </authorList>
    </citation>
    <scope>NUCLEOTIDE SEQUENCE [LARGE SCALE GENOMIC DNA]</scope>
    <source>
        <strain evidence="3 4">YS10</strain>
    </source>
</reference>
<evidence type="ECO:0000313" key="4">
    <source>
        <dbReference type="Proteomes" id="UP000682802"/>
    </source>
</evidence>
<evidence type="ECO:0000259" key="2">
    <source>
        <dbReference type="SMART" id="SM00460"/>
    </source>
</evidence>
<dbReference type="InterPro" id="IPR002931">
    <property type="entry name" value="Transglutaminase-like"/>
</dbReference>
<dbReference type="SMART" id="SM00460">
    <property type="entry name" value="TGc"/>
    <property type="match status" value="1"/>
</dbReference>
<dbReference type="PANTHER" id="PTHR46333:SF2">
    <property type="entry name" value="CYTOKINESIS PROTEIN 3"/>
    <property type="match status" value="1"/>
</dbReference>
<name>A0ABX8GTK4_9BACT</name>
<dbReference type="Gene3D" id="3.10.620.30">
    <property type="match status" value="1"/>
</dbReference>
<feature type="signal peptide" evidence="1">
    <location>
        <begin position="1"/>
        <end position="16"/>
    </location>
</feature>
<keyword evidence="1" id="KW-0732">Signal</keyword>
<evidence type="ECO:0000313" key="3">
    <source>
        <dbReference type="EMBL" id="QWG06851.1"/>
    </source>
</evidence>
<organism evidence="3 4">
    <name type="scientific">Flammeovirga kamogawensis</name>
    <dbReference type="NCBI Taxonomy" id="373891"/>
    <lineage>
        <taxon>Bacteria</taxon>
        <taxon>Pseudomonadati</taxon>
        <taxon>Bacteroidota</taxon>
        <taxon>Cytophagia</taxon>
        <taxon>Cytophagales</taxon>
        <taxon>Flammeovirgaceae</taxon>
        <taxon>Flammeovirga</taxon>
    </lineage>
</organism>